<feature type="transmembrane region" description="Helical" evidence="6">
    <location>
        <begin position="353"/>
        <end position="370"/>
    </location>
</feature>
<feature type="transmembrane region" description="Helical" evidence="6">
    <location>
        <begin position="390"/>
        <end position="409"/>
    </location>
</feature>
<dbReference type="AlphaFoldDB" id="A0A1M6VXQ9"/>
<dbReference type="PANTHER" id="PTHR30474">
    <property type="entry name" value="CELL CYCLE PROTEIN"/>
    <property type="match status" value="1"/>
</dbReference>
<feature type="transmembrane region" description="Helical" evidence="6">
    <location>
        <begin position="140"/>
        <end position="160"/>
    </location>
</feature>
<comment type="subcellular location">
    <subcellularLocation>
        <location evidence="1">Membrane</location>
        <topology evidence="1">Multi-pass membrane protein</topology>
    </subcellularLocation>
</comment>
<dbReference type="PANTHER" id="PTHR30474:SF1">
    <property type="entry name" value="PEPTIDOGLYCAN GLYCOSYLTRANSFERASE MRDB"/>
    <property type="match status" value="1"/>
</dbReference>
<keyword evidence="5 6" id="KW-0472">Membrane</keyword>
<evidence type="ECO:0000313" key="8">
    <source>
        <dbReference type="Proteomes" id="UP000184275"/>
    </source>
</evidence>
<keyword evidence="3" id="KW-0133">Cell shape</keyword>
<accession>A0A1M6VXQ9</accession>
<dbReference type="NCBIfam" id="TIGR02210">
    <property type="entry name" value="rodA_shape"/>
    <property type="match status" value="1"/>
</dbReference>
<feature type="transmembrane region" description="Helical" evidence="6">
    <location>
        <begin position="50"/>
        <end position="70"/>
    </location>
</feature>
<dbReference type="GO" id="GO:0032153">
    <property type="term" value="C:cell division site"/>
    <property type="evidence" value="ECO:0007669"/>
    <property type="project" value="TreeGrafter"/>
</dbReference>
<dbReference type="Proteomes" id="UP000184275">
    <property type="component" value="Unassembled WGS sequence"/>
</dbReference>
<dbReference type="GO" id="GO:0005886">
    <property type="term" value="C:plasma membrane"/>
    <property type="evidence" value="ECO:0007669"/>
    <property type="project" value="TreeGrafter"/>
</dbReference>
<evidence type="ECO:0000256" key="2">
    <source>
        <dbReference type="ARBA" id="ARBA00022692"/>
    </source>
</evidence>
<reference evidence="8" key="1">
    <citation type="submission" date="2016-11" db="EMBL/GenBank/DDBJ databases">
        <authorList>
            <person name="Varghese N."/>
            <person name="Submissions S."/>
        </authorList>
    </citation>
    <scope>NUCLEOTIDE SEQUENCE [LARGE SCALE GENOMIC DNA]</scope>
    <source>
        <strain evidence="8">UWOS</strain>
    </source>
</reference>
<protein>
    <submittedName>
        <fullName evidence="7">Rod shape determining protein RodA</fullName>
    </submittedName>
</protein>
<dbReference type="GO" id="GO:0008360">
    <property type="term" value="P:regulation of cell shape"/>
    <property type="evidence" value="ECO:0007669"/>
    <property type="project" value="UniProtKB-KW"/>
</dbReference>
<evidence type="ECO:0000256" key="5">
    <source>
        <dbReference type="ARBA" id="ARBA00023136"/>
    </source>
</evidence>
<keyword evidence="2 6" id="KW-0812">Transmembrane</keyword>
<feature type="transmembrane region" description="Helical" evidence="6">
    <location>
        <begin position="324"/>
        <end position="341"/>
    </location>
</feature>
<dbReference type="EMBL" id="FRAW01000021">
    <property type="protein sequence ID" value="SHK86214.1"/>
    <property type="molecule type" value="Genomic_DNA"/>
</dbReference>
<feature type="transmembrane region" description="Helical" evidence="6">
    <location>
        <begin position="167"/>
        <end position="194"/>
    </location>
</feature>
<dbReference type="GO" id="GO:0015648">
    <property type="term" value="F:lipid-linked peptidoglycan transporter activity"/>
    <property type="evidence" value="ECO:0007669"/>
    <property type="project" value="TreeGrafter"/>
</dbReference>
<evidence type="ECO:0000256" key="6">
    <source>
        <dbReference type="SAM" id="Phobius"/>
    </source>
</evidence>
<dbReference type="NCBIfam" id="NF037961">
    <property type="entry name" value="RodA_shape"/>
    <property type="match status" value="1"/>
</dbReference>
<keyword evidence="4 6" id="KW-1133">Transmembrane helix</keyword>
<name>A0A1M6VXQ9_9BACT</name>
<evidence type="ECO:0000256" key="4">
    <source>
        <dbReference type="ARBA" id="ARBA00022989"/>
    </source>
</evidence>
<dbReference type="Pfam" id="PF01098">
    <property type="entry name" value="FTSW_RODA_SPOVE"/>
    <property type="match status" value="2"/>
</dbReference>
<evidence type="ECO:0000256" key="1">
    <source>
        <dbReference type="ARBA" id="ARBA00004141"/>
    </source>
</evidence>
<dbReference type="GO" id="GO:0051301">
    <property type="term" value="P:cell division"/>
    <property type="evidence" value="ECO:0007669"/>
    <property type="project" value="InterPro"/>
</dbReference>
<dbReference type="InterPro" id="IPR011923">
    <property type="entry name" value="RodA/MrdB"/>
</dbReference>
<feature type="transmembrane region" description="Helical" evidence="6">
    <location>
        <begin position="77"/>
        <end position="96"/>
    </location>
</feature>
<proteinExistence type="predicted"/>
<evidence type="ECO:0000313" key="7">
    <source>
        <dbReference type="EMBL" id="SHK86214.1"/>
    </source>
</evidence>
<dbReference type="InterPro" id="IPR001182">
    <property type="entry name" value="FtsW/RodA"/>
</dbReference>
<feature type="transmembrane region" description="Helical" evidence="6">
    <location>
        <begin position="206"/>
        <end position="226"/>
    </location>
</feature>
<evidence type="ECO:0000256" key="3">
    <source>
        <dbReference type="ARBA" id="ARBA00022960"/>
    </source>
</evidence>
<gene>
    <name evidence="7" type="ORF">SAMN05720469_1219</name>
</gene>
<keyword evidence="8" id="KW-1185">Reference proteome</keyword>
<sequence>MRGSGRFLNNKMKIDWLFLTLVFILTSIGILLVYSATANAETVWYASRWFRQIVYFVCGCLLAAALACVRIDYWQRLAYPLLFLTVLALAFVALGGGDAAKGAGRWIDLGFVKIQPSEFAKITFLLAMSKWLSTHHVDVLQPKTFVVPGLIFLVPFALVLKQPDLSTALVFTAVTIVGFYWAGVSLLDLCLLLSPVASVILSYPHIPYSQILWGVLLCAVFLLLFFRKMPKKFVIFILLLNIVCGYASTMAWNSLEHHQRERVMTFVDPMRDPRGAGYQVIQSEVAIGSGGIFGKGFGEGSQTNLAFLPEEHTDFIFSVLGEQFGFMGCMMVLALYFLFLWRAIAICRLHLDPFVNHVVSGACTIFFFHMTVNISMTLGLMPVTGLPLPFLSYGGSFMWMCMMLVGILVNMRYQGSQLESNYN</sequence>
<organism evidence="7 8">
    <name type="scientific">Fibrobacter intestinalis</name>
    <dbReference type="NCBI Taxonomy" id="28122"/>
    <lineage>
        <taxon>Bacteria</taxon>
        <taxon>Pseudomonadati</taxon>
        <taxon>Fibrobacterota</taxon>
        <taxon>Fibrobacteria</taxon>
        <taxon>Fibrobacterales</taxon>
        <taxon>Fibrobacteraceae</taxon>
        <taxon>Fibrobacter</taxon>
    </lineage>
</organism>
<feature type="transmembrane region" description="Helical" evidence="6">
    <location>
        <begin position="233"/>
        <end position="252"/>
    </location>
</feature>